<protein>
    <submittedName>
        <fullName evidence="1">Uncharacterized protein</fullName>
    </submittedName>
</protein>
<dbReference type="EMBL" id="PYAS01000003">
    <property type="protein sequence ID" value="PSL31568.1"/>
    <property type="molecule type" value="Genomic_DNA"/>
</dbReference>
<dbReference type="AlphaFoldDB" id="A0A2P8GC70"/>
<accession>A0A2P8GC70</accession>
<organism evidence="1 2">
    <name type="scientific">Dyadobacter jiangsuensis</name>
    <dbReference type="NCBI Taxonomy" id="1591085"/>
    <lineage>
        <taxon>Bacteria</taxon>
        <taxon>Pseudomonadati</taxon>
        <taxon>Bacteroidota</taxon>
        <taxon>Cytophagia</taxon>
        <taxon>Cytophagales</taxon>
        <taxon>Spirosomataceae</taxon>
        <taxon>Dyadobacter</taxon>
    </lineage>
</organism>
<evidence type="ECO:0000313" key="1">
    <source>
        <dbReference type="EMBL" id="PSL31568.1"/>
    </source>
</evidence>
<dbReference type="OrthoDB" id="583600at2"/>
<gene>
    <name evidence="1" type="ORF">CLV60_103434</name>
</gene>
<dbReference type="RefSeq" id="WP_106594883.1">
    <property type="nucleotide sequence ID" value="NZ_PYAS01000003.1"/>
</dbReference>
<comment type="caution">
    <text evidence="1">The sequence shown here is derived from an EMBL/GenBank/DDBJ whole genome shotgun (WGS) entry which is preliminary data.</text>
</comment>
<proteinExistence type="predicted"/>
<dbReference type="Proteomes" id="UP000241964">
    <property type="component" value="Unassembled WGS sequence"/>
</dbReference>
<reference evidence="1 2" key="1">
    <citation type="submission" date="2018-03" db="EMBL/GenBank/DDBJ databases">
        <title>Genomic Encyclopedia of Archaeal and Bacterial Type Strains, Phase II (KMG-II): from individual species to whole genera.</title>
        <authorList>
            <person name="Goeker M."/>
        </authorList>
    </citation>
    <scope>NUCLEOTIDE SEQUENCE [LARGE SCALE GENOMIC DNA]</scope>
    <source>
        <strain evidence="1 2">DSM 29057</strain>
    </source>
</reference>
<evidence type="ECO:0000313" key="2">
    <source>
        <dbReference type="Proteomes" id="UP000241964"/>
    </source>
</evidence>
<keyword evidence="2" id="KW-1185">Reference proteome</keyword>
<sequence length="124" mass="14591">MSISESMVNYYLDILTVGYFNDNDLPPDDVRDYEPLVCTIKAKAFRHGDMEHLYFALAWLLTNKDVNLEAFNGGRYPFDAKEMRDIINLIYSRLFADRKMPPDHVLREVRLVNVPLDAWWQQGF</sequence>
<name>A0A2P8GC70_9BACT</name>